<dbReference type="EMBL" id="JAWLKH010000038">
    <property type="protein sequence ID" value="MDV6314573.1"/>
    <property type="molecule type" value="Genomic_DNA"/>
</dbReference>
<proteinExistence type="predicted"/>
<sequence>MGVLAGCGQAIDTSPRGEVAGSSGAHVVVSPSQERADSGLQWRMRWREDGAVDLSSPTATFIRAAMEAYYLVLFDWDPEEEFPGLKEAAPVWWNRDIAPSNSPFNTADVVLKIASVQKVGADHASALICHSGKTASSESEFPGYFDPANPPDVIQRGVKVVRLAFERTGTAPPDGLAGDRLFPGSNVFGDWRLTEFKSTWAPNVPGEAAPDRSTCGDMGDLTAPGPSYPGWPDAGV</sequence>
<evidence type="ECO:0000313" key="2">
    <source>
        <dbReference type="EMBL" id="MDV6314573.1"/>
    </source>
</evidence>
<evidence type="ECO:0000256" key="1">
    <source>
        <dbReference type="SAM" id="MobiDB-lite"/>
    </source>
</evidence>
<evidence type="ECO:0000313" key="3">
    <source>
        <dbReference type="Proteomes" id="UP001185922"/>
    </source>
</evidence>
<comment type="caution">
    <text evidence="2">The sequence shown here is derived from an EMBL/GenBank/DDBJ whole genome shotgun (WGS) entry which is preliminary data.</text>
</comment>
<dbReference type="AlphaFoldDB" id="A0AAE4R7B5"/>
<organism evidence="2 3">
    <name type="scientific">Gordonia amicalis</name>
    <dbReference type="NCBI Taxonomy" id="89053"/>
    <lineage>
        <taxon>Bacteria</taxon>
        <taxon>Bacillati</taxon>
        <taxon>Actinomycetota</taxon>
        <taxon>Actinomycetes</taxon>
        <taxon>Mycobacteriales</taxon>
        <taxon>Gordoniaceae</taxon>
        <taxon>Gordonia</taxon>
    </lineage>
</organism>
<gene>
    <name evidence="2" type="ORF">R3Q15_22335</name>
</gene>
<feature type="region of interest" description="Disordered" evidence="1">
    <location>
        <begin position="202"/>
        <end position="236"/>
    </location>
</feature>
<dbReference type="RefSeq" id="WP_238555630.1">
    <property type="nucleotide sequence ID" value="NZ_JAPWID010000040.1"/>
</dbReference>
<name>A0AAE4R7B5_9ACTN</name>
<dbReference type="Proteomes" id="UP001185922">
    <property type="component" value="Unassembled WGS sequence"/>
</dbReference>
<reference evidence="2" key="1">
    <citation type="submission" date="2023-10" db="EMBL/GenBank/DDBJ databases">
        <title>Development of a sustainable strategy for remediation of hydrocarbon-contaminated territories based on the waste exchange concept.</title>
        <authorList>
            <person name="Krivoruchko A."/>
        </authorList>
    </citation>
    <scope>NUCLEOTIDE SEQUENCE</scope>
    <source>
        <strain evidence="2">IEGM 1279</strain>
    </source>
</reference>
<protein>
    <submittedName>
        <fullName evidence="2">Uncharacterized protein</fullName>
    </submittedName>
</protein>
<accession>A0AAE4R7B5</accession>